<dbReference type="STRING" id="742767.HMPREF9456_00615"/>
<keyword evidence="1" id="KW-0472">Membrane</keyword>
<name>F8WXA5_9BACT</name>
<feature type="transmembrane region" description="Helical" evidence="1">
    <location>
        <begin position="27"/>
        <end position="49"/>
    </location>
</feature>
<proteinExistence type="predicted"/>
<dbReference type="Proteomes" id="UP000006420">
    <property type="component" value="Unassembled WGS sequence"/>
</dbReference>
<evidence type="ECO:0000256" key="1">
    <source>
        <dbReference type="SAM" id="Phobius"/>
    </source>
</evidence>
<dbReference type="EMBL" id="ADLW01000002">
    <property type="protein sequence ID" value="EGK04862.1"/>
    <property type="molecule type" value="Genomic_DNA"/>
</dbReference>
<evidence type="ECO:0008006" key="4">
    <source>
        <dbReference type="Google" id="ProtNLM"/>
    </source>
</evidence>
<gene>
    <name evidence="2" type="ORF">HMPREF9456_00615</name>
</gene>
<organism evidence="2 3">
    <name type="scientific">Dysgonomonas mossii DSM 22836</name>
    <dbReference type="NCBI Taxonomy" id="742767"/>
    <lineage>
        <taxon>Bacteria</taxon>
        <taxon>Pseudomonadati</taxon>
        <taxon>Bacteroidota</taxon>
        <taxon>Bacteroidia</taxon>
        <taxon>Bacteroidales</taxon>
        <taxon>Dysgonomonadaceae</taxon>
        <taxon>Dysgonomonas</taxon>
    </lineage>
</organism>
<evidence type="ECO:0000313" key="3">
    <source>
        <dbReference type="Proteomes" id="UP000006420"/>
    </source>
</evidence>
<evidence type="ECO:0000313" key="2">
    <source>
        <dbReference type="EMBL" id="EGK04862.1"/>
    </source>
</evidence>
<comment type="caution">
    <text evidence="2">The sequence shown here is derived from an EMBL/GenBank/DDBJ whole genome shotgun (WGS) entry which is preliminary data.</text>
</comment>
<protein>
    <recommendedName>
        <fullName evidence="4">6-phosphogluconate dehydrogenase</fullName>
    </recommendedName>
</protein>
<keyword evidence="1" id="KW-0812">Transmembrane</keyword>
<dbReference type="HOGENOM" id="CLU_136707_1_0_10"/>
<accession>F8WXA5</accession>
<keyword evidence="3" id="KW-1185">Reference proteome</keyword>
<dbReference type="AlphaFoldDB" id="F8WXA5"/>
<dbReference type="eggNOG" id="ENOG5031C6A">
    <property type="taxonomic scope" value="Bacteria"/>
</dbReference>
<sequence length="160" mass="18251">MNIFVFRIKHLQFLFHLTSYNIMAKRVVLIILAVLVAGLFTFLYIRYYVPYSDSGVKAGMLNNVKHKGIIFKTYEGELIQSGFRPGQQGLQSNEFQFSIENKELAIKLMSLSGQNVKLHYKEYYGALPWRGYTKFIVDSIVAASPAIQSQGQEIPPYTGE</sequence>
<keyword evidence="1" id="KW-1133">Transmembrane helix</keyword>
<reference evidence="2 3" key="1">
    <citation type="submission" date="2011-04" db="EMBL/GenBank/DDBJ databases">
        <title>The Genome Sequence of Dysgonomonas mossii DSM 22836.</title>
        <authorList>
            <consortium name="The Broad Institute Genome Sequencing Platform"/>
            <person name="Earl A."/>
            <person name="Ward D."/>
            <person name="Feldgarden M."/>
            <person name="Gevers D."/>
            <person name="Pudlo N."/>
            <person name="Martens E."/>
            <person name="Allen-Vercoe E."/>
            <person name="Young S.K."/>
            <person name="Zeng Q."/>
            <person name="Gargeya S."/>
            <person name="Fitzgerald M."/>
            <person name="Haas B."/>
            <person name="Abouelleil A."/>
            <person name="Alvarado L."/>
            <person name="Arachchi H.M."/>
            <person name="Berlin A."/>
            <person name="Brown A."/>
            <person name="Chapman S.B."/>
            <person name="Chen Z."/>
            <person name="Dunbar C."/>
            <person name="Freedman E."/>
            <person name="Gearin G."/>
            <person name="Gellesch M."/>
            <person name="Goldberg J."/>
            <person name="Griggs A."/>
            <person name="Gujja S."/>
            <person name="Heiman D."/>
            <person name="Howarth C."/>
            <person name="Larson L."/>
            <person name="Lui A."/>
            <person name="MacDonald P.J.P."/>
            <person name="Mehta T."/>
            <person name="Montmayeur A."/>
            <person name="Murphy C."/>
            <person name="Neiman D."/>
            <person name="Pearson M."/>
            <person name="Priest M."/>
            <person name="Roberts A."/>
            <person name="Saif S."/>
            <person name="Shea T."/>
            <person name="Shenoy N."/>
            <person name="Sisk P."/>
            <person name="Stolte C."/>
            <person name="Sykes S."/>
            <person name="Yandava C."/>
            <person name="Wortman J."/>
            <person name="Nusbaum C."/>
            <person name="Birren B."/>
        </authorList>
    </citation>
    <scope>NUCLEOTIDE SEQUENCE [LARGE SCALE GENOMIC DNA]</scope>
    <source>
        <strain evidence="2 3">DSM 22836</strain>
    </source>
</reference>